<gene>
    <name evidence="1" type="ORF">NM688_g2860</name>
</gene>
<evidence type="ECO:0000313" key="2">
    <source>
        <dbReference type="Proteomes" id="UP001148662"/>
    </source>
</evidence>
<proteinExistence type="predicted"/>
<name>A0ACC1T7H9_9APHY</name>
<reference evidence="1" key="1">
    <citation type="submission" date="2022-07" db="EMBL/GenBank/DDBJ databases">
        <title>Genome Sequence of Phlebia brevispora.</title>
        <authorList>
            <person name="Buettner E."/>
        </authorList>
    </citation>
    <scope>NUCLEOTIDE SEQUENCE</scope>
    <source>
        <strain evidence="1">MPL23</strain>
    </source>
</reference>
<accession>A0ACC1T7H9</accession>
<keyword evidence="2" id="KW-1185">Reference proteome</keyword>
<sequence length="452" mass="50512">MLPSSSSLTNLMAVKNDHAMALVIAPMPLIMPLKGHAYLSLPFEDRPLPRPSSLFHVVQMSYSETVIDILVELDSHPDRVPATFRHLHEEHNPVRGYYAVQLLLKLRDNAASYYSPMLVSVLVSIAGDDSIRFDSASCREYHRCVLFCLAEIGIYLFSANVTETEKHQYLELVATLCHERLLLSEGSLHGNPSGDPLVYSECREDFARLLWAYNTVYPEVLSPSHPAIELAFHIWTRRSKDDLNTMAHLITITSIAIGAVPQADASRFFQSLVFTTCTRAYMLALFHGYSPARKILQFISASIFFIVQTGENEESSRSTPSYLSARITLDCLKEMVCRVAAEFPPTRSSGTCIVTCTVHQVWLPLLRLICNPEMIQGVSFASWLETLPRRSGDMHFPRAWNVKRPWGKDASYESVADASRCTTALPSARQRIGTTDTVQHAIAPYGDSGIAV</sequence>
<organism evidence="1 2">
    <name type="scientific">Phlebia brevispora</name>
    <dbReference type="NCBI Taxonomy" id="194682"/>
    <lineage>
        <taxon>Eukaryota</taxon>
        <taxon>Fungi</taxon>
        <taxon>Dikarya</taxon>
        <taxon>Basidiomycota</taxon>
        <taxon>Agaricomycotina</taxon>
        <taxon>Agaricomycetes</taxon>
        <taxon>Polyporales</taxon>
        <taxon>Meruliaceae</taxon>
        <taxon>Phlebia</taxon>
    </lineage>
</organism>
<evidence type="ECO:0000313" key="1">
    <source>
        <dbReference type="EMBL" id="KAJ3554912.1"/>
    </source>
</evidence>
<protein>
    <submittedName>
        <fullName evidence="1">Uncharacterized protein</fullName>
    </submittedName>
</protein>
<dbReference type="Proteomes" id="UP001148662">
    <property type="component" value="Unassembled WGS sequence"/>
</dbReference>
<dbReference type="EMBL" id="JANHOG010000385">
    <property type="protein sequence ID" value="KAJ3554912.1"/>
    <property type="molecule type" value="Genomic_DNA"/>
</dbReference>
<comment type="caution">
    <text evidence="1">The sequence shown here is derived from an EMBL/GenBank/DDBJ whole genome shotgun (WGS) entry which is preliminary data.</text>
</comment>